<feature type="region of interest" description="Disordered" evidence="1">
    <location>
        <begin position="139"/>
        <end position="164"/>
    </location>
</feature>
<dbReference type="AlphaFoldDB" id="A0A7M3T1X4"/>
<evidence type="ECO:0000313" key="2">
    <source>
        <dbReference type="EMBL" id="QEZ90781.1"/>
    </source>
</evidence>
<protein>
    <submittedName>
        <fullName evidence="2">Proline-rich protein</fullName>
    </submittedName>
</protein>
<feature type="compositionally biased region" description="Pro residues" evidence="1">
    <location>
        <begin position="185"/>
        <end position="194"/>
    </location>
</feature>
<accession>A0A7M3T1X4</accession>
<proteinExistence type="predicted"/>
<feature type="region of interest" description="Disordered" evidence="1">
    <location>
        <begin position="84"/>
        <end position="107"/>
    </location>
</feature>
<reference evidence="2" key="1">
    <citation type="submission" date="2019-03" db="EMBL/GenBank/DDBJ databases">
        <authorList>
            <person name="Wu W."/>
        </authorList>
    </citation>
    <scope>NUCLEOTIDE SEQUENCE</scope>
</reference>
<feature type="compositionally biased region" description="Pro residues" evidence="1">
    <location>
        <begin position="143"/>
        <end position="156"/>
    </location>
</feature>
<dbReference type="PRINTS" id="PR01217">
    <property type="entry name" value="PRICHEXTENSN"/>
</dbReference>
<evidence type="ECO:0000256" key="1">
    <source>
        <dbReference type="SAM" id="MobiDB-lite"/>
    </source>
</evidence>
<sequence>MRYHKDFDSSNFERHEIKTYQRKGDQVRSEYERLNPDGTVTKTVAYGDCKEGLKYRTYHMGLDGVVREIPQEVVQRMMQMQNQQVPPVAPPRPQVPPAASPAPQEKPAKKAFAFMVEPKETHDGQSVWRVRPLTIKTKEAPAQPTPPPPPPPPTQPQPTNRGLPWWYDTLKEAINESMKEDKPQIPKPEPPPPEPEPKKLSKRLFDWLDDDFFALKPIKSAPKPKLFDNLLGDFDKPLLNIFNTPMLEDF</sequence>
<feature type="compositionally biased region" description="Pro residues" evidence="1">
    <location>
        <begin position="87"/>
        <end position="100"/>
    </location>
</feature>
<organism evidence="2">
    <name type="scientific">Nephotettix cincticeps</name>
    <name type="common">Green rice leafhopper</name>
    <name type="synonym">Selenocephalus cincticeps</name>
    <dbReference type="NCBI Taxonomy" id="94400"/>
    <lineage>
        <taxon>Eukaryota</taxon>
        <taxon>Metazoa</taxon>
        <taxon>Ecdysozoa</taxon>
        <taxon>Arthropoda</taxon>
        <taxon>Hexapoda</taxon>
        <taxon>Insecta</taxon>
        <taxon>Pterygota</taxon>
        <taxon>Neoptera</taxon>
        <taxon>Paraneoptera</taxon>
        <taxon>Hemiptera</taxon>
        <taxon>Auchenorrhyncha</taxon>
        <taxon>Membracoidea</taxon>
        <taxon>Cicadellidae</taxon>
        <taxon>Deltocephalinae</taxon>
        <taxon>Chiasmini</taxon>
        <taxon>Nephotettix</taxon>
    </lineage>
</organism>
<name>A0A7M3T1X4_NEPCI</name>
<dbReference type="EMBL" id="MK722101">
    <property type="protein sequence ID" value="QEZ90781.1"/>
    <property type="molecule type" value="Genomic_DNA"/>
</dbReference>
<feature type="region of interest" description="Disordered" evidence="1">
    <location>
        <begin position="178"/>
        <end position="201"/>
    </location>
</feature>